<feature type="transmembrane region" description="Helical" evidence="7">
    <location>
        <begin position="202"/>
        <end position="220"/>
    </location>
</feature>
<comment type="similarity">
    <text evidence="2">Belongs to the EccD/Snm4 family.</text>
</comment>
<keyword evidence="6 7" id="KW-0472">Membrane</keyword>
<feature type="domain" description="EccD-like transmembrane" evidence="8">
    <location>
        <begin position="123"/>
        <end position="443"/>
    </location>
</feature>
<reference evidence="9 10" key="2">
    <citation type="journal article" date="2009" name="Genome Res.">
        <title>Ortho-proteogenomics: multiple proteomes investigation through orthology and a new MS-based protocol.</title>
        <authorList>
            <person name="Gallien S."/>
            <person name="Perrodou E."/>
            <person name="Carapito C."/>
            <person name="Deshayes C."/>
            <person name="Reyrat J.M."/>
            <person name="Van Dorsselaer A."/>
            <person name="Poch O."/>
            <person name="Schaeffer C."/>
            <person name="Lecompte O."/>
        </authorList>
    </citation>
    <scope>NUCLEOTIDE SEQUENCE [LARGE SCALE GENOMIC DNA]</scope>
    <source>
        <strain evidence="10">ATCC 700084 / mc(2)155</strain>
    </source>
</reference>
<dbReference type="AlphaFoldDB" id="I7FYD6"/>
<reference evidence="9 10" key="1">
    <citation type="journal article" date="2007" name="Genome Biol.">
        <title>Interrupted coding sequences in Mycobacterium smegmatis: authentic mutations or sequencing errors?</title>
        <authorList>
            <person name="Deshayes C."/>
            <person name="Perrodou E."/>
            <person name="Gallien S."/>
            <person name="Euphrasie D."/>
            <person name="Schaeffer C."/>
            <person name="Van-Dorsselaer A."/>
            <person name="Poch O."/>
            <person name="Lecompte O."/>
            <person name="Reyrat J.M."/>
        </authorList>
    </citation>
    <scope>NUCLEOTIDE SEQUENCE [LARGE SCALE GENOMIC DNA]</scope>
    <source>
        <strain evidence="10">ATCC 700084 / mc(2)155</strain>
    </source>
</reference>
<accession>I7FYD6</accession>
<evidence type="ECO:0000256" key="1">
    <source>
        <dbReference type="ARBA" id="ARBA00004651"/>
    </source>
</evidence>
<feature type="transmembrane region" description="Helical" evidence="7">
    <location>
        <begin position="359"/>
        <end position="380"/>
    </location>
</feature>
<feature type="transmembrane region" description="Helical" evidence="7">
    <location>
        <begin position="419"/>
        <end position="438"/>
    </location>
</feature>
<keyword evidence="5 7" id="KW-1133">Transmembrane helix</keyword>
<proteinExistence type="inferred from homology"/>
<feature type="transmembrane region" description="Helical" evidence="7">
    <location>
        <begin position="232"/>
        <end position="250"/>
    </location>
</feature>
<evidence type="ECO:0000256" key="2">
    <source>
        <dbReference type="ARBA" id="ARBA00006162"/>
    </source>
</evidence>
<feature type="transmembrane region" description="Helical" evidence="7">
    <location>
        <begin position="386"/>
        <end position="407"/>
    </location>
</feature>
<feature type="transmembrane region" description="Helical" evidence="7">
    <location>
        <begin position="330"/>
        <end position="347"/>
    </location>
</feature>
<feature type="transmembrane region" description="Helical" evidence="7">
    <location>
        <begin position="303"/>
        <end position="324"/>
    </location>
</feature>
<dbReference type="Pfam" id="PF19053">
    <property type="entry name" value="EccD"/>
    <property type="match status" value="1"/>
</dbReference>
<evidence type="ECO:0000256" key="6">
    <source>
        <dbReference type="ARBA" id="ARBA00023136"/>
    </source>
</evidence>
<dbReference type="InterPro" id="IPR006707">
    <property type="entry name" value="T7SS_EccD"/>
</dbReference>
<evidence type="ECO:0000313" key="10">
    <source>
        <dbReference type="Proteomes" id="UP000006158"/>
    </source>
</evidence>
<organism evidence="9 10">
    <name type="scientific">Mycolicibacterium smegmatis (strain ATCC 700084 / mc(2)155)</name>
    <name type="common">Mycobacterium smegmatis</name>
    <dbReference type="NCBI Taxonomy" id="246196"/>
    <lineage>
        <taxon>Bacteria</taxon>
        <taxon>Bacillati</taxon>
        <taxon>Actinomycetota</taxon>
        <taxon>Actinomycetes</taxon>
        <taxon>Mycobacteriales</taxon>
        <taxon>Mycobacteriaceae</taxon>
        <taxon>Mycolicibacterium</taxon>
    </lineage>
</organism>
<dbReference type="InterPro" id="IPR024962">
    <property type="entry name" value="YukD-like"/>
</dbReference>
<name>I7FYD6_MYCS2</name>
<evidence type="ECO:0000313" key="9">
    <source>
        <dbReference type="EMBL" id="AFP37972.1"/>
    </source>
</evidence>
<dbReference type="Pfam" id="PF08817">
    <property type="entry name" value="YukD"/>
    <property type="match status" value="1"/>
</dbReference>
<evidence type="ECO:0000259" key="8">
    <source>
        <dbReference type="Pfam" id="PF19053"/>
    </source>
</evidence>
<gene>
    <name evidence="9" type="ordered locus">MSMEI_1499</name>
</gene>
<feature type="transmembrane region" description="Helical" evidence="7">
    <location>
        <begin position="174"/>
        <end position="196"/>
    </location>
</feature>
<dbReference type="NCBIfam" id="TIGR03920">
    <property type="entry name" value="T7SS_EccD"/>
    <property type="match status" value="1"/>
</dbReference>
<dbReference type="Proteomes" id="UP000006158">
    <property type="component" value="Chromosome"/>
</dbReference>
<dbReference type="KEGG" id="msg:MSMEI_1499"/>
<feature type="transmembrane region" description="Helical" evidence="7">
    <location>
        <begin position="256"/>
        <end position="282"/>
    </location>
</feature>
<protein>
    <recommendedName>
        <fullName evidence="8">EccD-like transmembrane domain-containing protein</fullName>
    </recommendedName>
</protein>
<dbReference type="GO" id="GO:0005886">
    <property type="term" value="C:plasma membrane"/>
    <property type="evidence" value="ECO:0007669"/>
    <property type="project" value="UniProtKB-SubCell"/>
</dbReference>
<keyword evidence="3" id="KW-1003">Cell membrane</keyword>
<feature type="transmembrane region" description="Helical" evidence="7">
    <location>
        <begin position="124"/>
        <end position="144"/>
    </location>
</feature>
<evidence type="ECO:0000256" key="4">
    <source>
        <dbReference type="ARBA" id="ARBA00022692"/>
    </source>
</evidence>
<dbReference type="InterPro" id="IPR044049">
    <property type="entry name" value="EccD_transm"/>
</dbReference>
<keyword evidence="4 7" id="KW-0812">Transmembrane</keyword>
<dbReference type="EMBL" id="CP001663">
    <property type="protein sequence ID" value="AFP37972.1"/>
    <property type="molecule type" value="Genomic_DNA"/>
</dbReference>
<sequence>MHWRRPGGDVMPESLYRVSIHCAAADHAGAADLVLPAAMTVSQLLPSIVAAVGAPGDLPRRWYLAPPGGAPLDESMTLAQNEVHDGAVLVLTARLPVAPRSYGLIHALTAAAPTPTPPPASRMFAGLWTCAVGMAAVLCAGIGTGGPTRVIVAAVVAVAVTAVAFASRRLALTAAAATSVQSLAVASVAILGFVAVPSDSGPGNVFLAATAAASLGVVLLRLTDGSVETMHAVVAFAVIAGIGAAVATLFPLDIQAFGACLGALGIAALSLSPRMSIILAGLTPGEASPAGDVDVVAARGHRILCGLVAGASAAAALGAVLVAADGCGSVTFAAIAFDAAIGLALLSRGRSHASGRCRTVLGVTGFCALTAMFVLVVAWSPPYGNWVGAAAVAVGLAAMCSLGPASLTNAGILRIADAAEYVALAAVAPLACWLAGIFDAVRGFGM</sequence>
<evidence type="ECO:0000256" key="7">
    <source>
        <dbReference type="SAM" id="Phobius"/>
    </source>
</evidence>
<evidence type="ECO:0000256" key="3">
    <source>
        <dbReference type="ARBA" id="ARBA00022475"/>
    </source>
</evidence>
<feature type="transmembrane region" description="Helical" evidence="7">
    <location>
        <begin position="150"/>
        <end position="167"/>
    </location>
</feature>
<dbReference type="PATRIC" id="fig|246196.56.peg.1547"/>
<evidence type="ECO:0000256" key="5">
    <source>
        <dbReference type="ARBA" id="ARBA00022989"/>
    </source>
</evidence>
<dbReference type="Gene3D" id="3.10.20.90">
    <property type="entry name" value="Phosphatidylinositol 3-kinase Catalytic Subunit, Chain A, domain 1"/>
    <property type="match status" value="1"/>
</dbReference>
<comment type="subcellular location">
    <subcellularLocation>
        <location evidence="1">Cell membrane</location>
        <topology evidence="1">Multi-pass membrane protein</topology>
    </subcellularLocation>
</comment>